<dbReference type="PANTHER" id="PTHR21373">
    <property type="entry name" value="GLUCOSE REPRESSIBLE PROTEIN MAK10"/>
    <property type="match status" value="1"/>
</dbReference>
<name>A0A9N8W9U3_9GLOM</name>
<evidence type="ECO:0000256" key="1">
    <source>
        <dbReference type="ARBA" id="ARBA00004496"/>
    </source>
</evidence>
<dbReference type="InterPro" id="IPR057983">
    <property type="entry name" value="NAA35-like_N"/>
</dbReference>
<reference evidence="7" key="1">
    <citation type="submission" date="2021-06" db="EMBL/GenBank/DDBJ databases">
        <authorList>
            <person name="Kallberg Y."/>
            <person name="Tangrot J."/>
            <person name="Rosling A."/>
        </authorList>
    </citation>
    <scope>NUCLEOTIDE SEQUENCE</scope>
    <source>
        <strain evidence="7">BR232B</strain>
    </source>
</reference>
<dbReference type="Pfam" id="PF25789">
    <property type="entry name" value="TPR_NAA35"/>
    <property type="match status" value="2"/>
</dbReference>
<comment type="similarity">
    <text evidence="2">Belongs to the MAK10 family.</text>
</comment>
<evidence type="ECO:0000256" key="4">
    <source>
        <dbReference type="SAM" id="MobiDB-lite"/>
    </source>
</evidence>
<evidence type="ECO:0000313" key="7">
    <source>
        <dbReference type="EMBL" id="CAG8482339.1"/>
    </source>
</evidence>
<dbReference type="Proteomes" id="UP000789739">
    <property type="component" value="Unassembled WGS sequence"/>
</dbReference>
<keyword evidence="3" id="KW-0963">Cytoplasm</keyword>
<feature type="region of interest" description="Disordered" evidence="4">
    <location>
        <begin position="615"/>
        <end position="634"/>
    </location>
</feature>
<comment type="caution">
    <text evidence="7">The sequence shown here is derived from an EMBL/GenBank/DDBJ whole genome shotgun (WGS) entry which is preliminary data.</text>
</comment>
<evidence type="ECO:0000259" key="6">
    <source>
        <dbReference type="Pfam" id="PF25789"/>
    </source>
</evidence>
<accession>A0A9N8W9U3</accession>
<organism evidence="7 8">
    <name type="scientific">Paraglomus brasilianum</name>
    <dbReference type="NCBI Taxonomy" id="144538"/>
    <lineage>
        <taxon>Eukaryota</taxon>
        <taxon>Fungi</taxon>
        <taxon>Fungi incertae sedis</taxon>
        <taxon>Mucoromycota</taxon>
        <taxon>Glomeromycotina</taxon>
        <taxon>Glomeromycetes</taxon>
        <taxon>Paraglomerales</taxon>
        <taxon>Paraglomeraceae</taxon>
        <taxon>Paraglomus</taxon>
    </lineage>
</organism>
<comment type="subcellular location">
    <subcellularLocation>
        <location evidence="1">Cytoplasm</location>
    </subcellularLocation>
</comment>
<evidence type="ECO:0000256" key="2">
    <source>
        <dbReference type="ARBA" id="ARBA00006289"/>
    </source>
</evidence>
<feature type="domain" description="NAA35-like TPR repeats" evidence="6">
    <location>
        <begin position="409"/>
        <end position="475"/>
    </location>
</feature>
<evidence type="ECO:0000256" key="3">
    <source>
        <dbReference type="ARBA" id="ARBA00022490"/>
    </source>
</evidence>
<gene>
    <name evidence="7" type="ORF">PBRASI_LOCUS1653</name>
</gene>
<proteinExistence type="inferred from homology"/>
<dbReference type="InterPro" id="IPR057982">
    <property type="entry name" value="TPR_NAA35"/>
</dbReference>
<dbReference type="GO" id="GO:0031417">
    <property type="term" value="C:NatC complex"/>
    <property type="evidence" value="ECO:0007669"/>
    <property type="project" value="InterPro"/>
</dbReference>
<dbReference type="AlphaFoldDB" id="A0A9N8W9U3"/>
<feature type="compositionally biased region" description="Basic residues" evidence="4">
    <location>
        <begin position="615"/>
        <end position="627"/>
    </location>
</feature>
<evidence type="ECO:0000313" key="8">
    <source>
        <dbReference type="Proteomes" id="UP000789739"/>
    </source>
</evidence>
<dbReference type="EMBL" id="CAJVPI010000113">
    <property type="protein sequence ID" value="CAG8482339.1"/>
    <property type="molecule type" value="Genomic_DNA"/>
</dbReference>
<dbReference type="PANTHER" id="PTHR21373:SF0">
    <property type="entry name" value="N-ALPHA-ACETYLTRANSFERASE 35, NATC AUXILIARY SUBUNIT"/>
    <property type="match status" value="1"/>
</dbReference>
<evidence type="ECO:0000259" key="5">
    <source>
        <dbReference type="Pfam" id="PF04112"/>
    </source>
</evidence>
<dbReference type="InterPro" id="IPR007244">
    <property type="entry name" value="Naa35_N"/>
</dbReference>
<feature type="domain" description="NAA35-like TPR repeats" evidence="6">
    <location>
        <begin position="514"/>
        <end position="817"/>
    </location>
</feature>
<sequence>MTFDDDNKCDRELNEVKTSLSILSLSTTTTASSSPLPQPPTTSSSLSSLVRSVVDFVDDSGIKGSKPEEKKDVIRATFDERMREDGIQYIGPPFKDITKFLDEVTEEFELGQLVHLESFGLYDAMSSIEIMDPKMDSGMVFESDINKKAFDPFVLLTPKAVLGVMDRIFICEMTWHSGHSLSQTLYTCLYLDLLDNITLDAFASSDKNEDSIPAELVAIVLKAYILGTVKCCHLVWEEMYKGHVYEEEDFATNRYGKPLCEDKSVSEVINLIDMAKQWLDDVGKTWLQDYEQSCDADQSSADVIVQALNLRLSLRKSFLIALNNISQPRCSQYASAAKHLQRALVCLNGSNDGTGIRETIEIGIDVESVFDPMINRKLVSQTPPRPIKLLSIEESLNDLDNLLKEVISICGVIEYKSASSLQNYFAYFAARRPAPCAFSRSLLQSTLCTDDRVLGFMSMHQLVKESVLELNNPPYPYFTSKTELITSGIGSGSRGGFGSSTGGNNSDNTNIPHLLRVFVGNASKAEHIDSELHTITKEEPMNTKDGPSFSFYLSTWVYHQKLVMLEETLFLGFELELYGPHEYMMIYWYLDYILGVHNRHLERMAVYIAGKAAKNKKDNRKSRRRQSRPTPAPPIVSQLINKQLLLTAKQEICRGVYRMIVALRKSNDWVSPNLEYDNENIRFWNRTKMLRNLGSPTALTYADFKETTRFPDVSSRELLSAALHNFETCRSAIERLNSLKPTETHMELCGPEFKEDMQNMLRVCIGNSISIQKMLHPGISSSKREAKASSIQDQNSSTITKKDMAIEFKYHPWYAYINVK</sequence>
<keyword evidence="8" id="KW-1185">Reference proteome</keyword>
<dbReference type="Pfam" id="PF04112">
    <property type="entry name" value="Mak10"/>
    <property type="match status" value="1"/>
</dbReference>
<dbReference type="OrthoDB" id="269405at2759"/>
<feature type="domain" description="NAA35-like N-terminal" evidence="5">
    <location>
        <begin position="111"/>
        <end position="269"/>
    </location>
</feature>
<protein>
    <submittedName>
        <fullName evidence="7">6504_t:CDS:1</fullName>
    </submittedName>
</protein>